<evidence type="ECO:0000313" key="2">
    <source>
        <dbReference type="Proteomes" id="UP001063166"/>
    </source>
</evidence>
<comment type="caution">
    <text evidence="1">The sequence shown here is derived from an EMBL/GenBank/DDBJ whole genome shotgun (WGS) entry which is preliminary data.</text>
</comment>
<evidence type="ECO:0008006" key="3">
    <source>
        <dbReference type="Google" id="ProtNLM"/>
    </source>
</evidence>
<protein>
    <recommendedName>
        <fullName evidence="3">F-box domain-containing protein</fullName>
    </recommendedName>
</protein>
<dbReference type="Gene3D" id="3.80.10.10">
    <property type="entry name" value="Ribonuclease Inhibitor"/>
    <property type="match status" value="1"/>
</dbReference>
<dbReference type="AlphaFoldDB" id="A0A9P3PMH7"/>
<keyword evidence="2" id="KW-1185">Reference proteome</keyword>
<dbReference type="InterPro" id="IPR032675">
    <property type="entry name" value="LRR_dom_sf"/>
</dbReference>
<gene>
    <name evidence="1" type="ORF">LshimejAT787_0410770</name>
</gene>
<evidence type="ECO:0000313" key="1">
    <source>
        <dbReference type="EMBL" id="GLB38026.1"/>
    </source>
</evidence>
<proteinExistence type="predicted"/>
<dbReference type="SUPFAM" id="SSF52047">
    <property type="entry name" value="RNI-like"/>
    <property type="match status" value="1"/>
</dbReference>
<organism evidence="1 2">
    <name type="scientific">Lyophyllum shimeji</name>
    <name type="common">Hon-shimeji</name>
    <name type="synonym">Tricholoma shimeji</name>
    <dbReference type="NCBI Taxonomy" id="47721"/>
    <lineage>
        <taxon>Eukaryota</taxon>
        <taxon>Fungi</taxon>
        <taxon>Dikarya</taxon>
        <taxon>Basidiomycota</taxon>
        <taxon>Agaricomycotina</taxon>
        <taxon>Agaricomycetes</taxon>
        <taxon>Agaricomycetidae</taxon>
        <taxon>Agaricales</taxon>
        <taxon>Tricholomatineae</taxon>
        <taxon>Lyophyllaceae</taxon>
        <taxon>Lyophyllum</taxon>
    </lineage>
</organism>
<dbReference type="Proteomes" id="UP001063166">
    <property type="component" value="Unassembled WGS sequence"/>
</dbReference>
<dbReference type="EMBL" id="BRPK01000004">
    <property type="protein sequence ID" value="GLB38026.1"/>
    <property type="molecule type" value="Genomic_DNA"/>
</dbReference>
<accession>A0A9P3PMH7</accession>
<name>A0A9P3PMH7_LYOSH</name>
<sequence>MHRCLTMPEIQALVFGCIQSWDLGTVTLARLTRTCTAFKETALDALWSDLETLGLLVQVMPADLWTTTIEKGKRDQPIKILRFTRGLQESDWSRFDYYALRIRKLGFRTRHPLPIIYIHDTALKALIAFRPDSPLLPCLREFKHASYYEPLHSTALPFIPSLLGDSVTAISLWLLAVQVDELCGLLSSLSQRCPGLSSVDLELSDTPTTPETTSVIERFVCSLHGLKAINLVPSLPASSPTLLHLANLPELRLCHTLDIPFDANVAQLHELFTAISGRFPRLDNFMFHVQALDQAASIIHSLQRPLGLLAVEVPQGLERPSIQPFPSLAKLTRCFAHHACASSLKHLSIDGYNIEFEEVPSPDAIRGAYSSLFSLRALEALDISLPFTSELDDDWFAEAARAWPHLTSLRVYHYHQGRPKLTLAGLIPLVVHCRHLHELTVIFSAEPFDLGLLPPGVCNLAITSLDLNDCPIDSPALVGECLLAMFPNLTGTGYVSHDYEEEEENWQAWSMLEELLQERIEGSDDSGEARMDVW</sequence>
<reference evidence="1" key="1">
    <citation type="submission" date="2022-07" db="EMBL/GenBank/DDBJ databases">
        <title>The genome of Lyophyllum shimeji provides insight into the initial evolution of ectomycorrhizal fungal genome.</title>
        <authorList>
            <person name="Kobayashi Y."/>
            <person name="Shibata T."/>
            <person name="Hirakawa H."/>
            <person name="Shigenobu S."/>
            <person name="Nishiyama T."/>
            <person name="Yamada A."/>
            <person name="Hasebe M."/>
            <person name="Kawaguchi M."/>
        </authorList>
    </citation>
    <scope>NUCLEOTIDE SEQUENCE</scope>
    <source>
        <strain evidence="1">AT787</strain>
    </source>
</reference>
<dbReference type="OrthoDB" id="3258386at2759"/>